<keyword evidence="6" id="KW-0677">Repeat</keyword>
<feature type="compositionally biased region" description="Basic residues" evidence="12">
    <location>
        <begin position="37"/>
        <end position="47"/>
    </location>
</feature>
<feature type="region of interest" description="Disordered" evidence="12">
    <location>
        <begin position="1"/>
        <end position="61"/>
    </location>
</feature>
<evidence type="ECO:0000256" key="5">
    <source>
        <dbReference type="ARBA" id="ARBA00022701"/>
    </source>
</evidence>
<evidence type="ECO:0000256" key="10">
    <source>
        <dbReference type="ARBA" id="ARBA00023273"/>
    </source>
</evidence>
<dbReference type="PROSITE" id="PS50294">
    <property type="entry name" value="WD_REPEATS_REGION"/>
    <property type="match status" value="1"/>
</dbReference>
<reference evidence="13 14" key="1">
    <citation type="journal article" date="2021" name="Sci. Rep.">
        <title>The genome of the diatom Chaetoceros tenuissimus carries an ancient integrated fragment of an extant virus.</title>
        <authorList>
            <person name="Hongo Y."/>
            <person name="Kimura K."/>
            <person name="Takaki Y."/>
            <person name="Yoshida Y."/>
            <person name="Baba S."/>
            <person name="Kobayashi G."/>
            <person name="Nagasaki K."/>
            <person name="Hano T."/>
            <person name="Tomaru Y."/>
        </authorList>
    </citation>
    <scope>NUCLEOTIDE SEQUENCE [LARGE SCALE GENOMIC DNA]</scope>
    <source>
        <strain evidence="13 14">NIES-3715</strain>
    </source>
</reference>
<dbReference type="InterPro" id="IPR050687">
    <property type="entry name" value="Dynein_IC"/>
</dbReference>
<dbReference type="EMBL" id="BLLK01000072">
    <property type="protein sequence ID" value="GFH61192.1"/>
    <property type="molecule type" value="Genomic_DNA"/>
</dbReference>
<feature type="compositionally biased region" description="Acidic residues" evidence="12">
    <location>
        <begin position="647"/>
        <end position="663"/>
    </location>
</feature>
<comment type="subcellular location">
    <subcellularLocation>
        <location evidence="1">Cytoplasm</location>
        <location evidence="1">Cytoskeleton</location>
        <location evidence="1">Cilium axoneme</location>
    </subcellularLocation>
</comment>
<evidence type="ECO:0000256" key="9">
    <source>
        <dbReference type="ARBA" id="ARBA00023212"/>
    </source>
</evidence>
<dbReference type="InterPro" id="IPR001680">
    <property type="entry name" value="WD40_rpt"/>
</dbReference>
<comment type="similarity">
    <text evidence="2">Belongs to the dynein intermediate chain family.</text>
</comment>
<dbReference type="Proteomes" id="UP001054902">
    <property type="component" value="Unassembled WGS sequence"/>
</dbReference>
<evidence type="ECO:0000256" key="6">
    <source>
        <dbReference type="ARBA" id="ARBA00022737"/>
    </source>
</evidence>
<keyword evidence="7" id="KW-0243">Dynein</keyword>
<evidence type="ECO:0000256" key="2">
    <source>
        <dbReference type="ARBA" id="ARBA00011059"/>
    </source>
</evidence>
<keyword evidence="10" id="KW-0966">Cell projection</keyword>
<evidence type="ECO:0000256" key="11">
    <source>
        <dbReference type="PROSITE-ProRule" id="PRU00221"/>
    </source>
</evidence>
<dbReference type="SMART" id="SM00320">
    <property type="entry name" value="WD40"/>
    <property type="match status" value="4"/>
</dbReference>
<keyword evidence="8" id="KW-0505">Motor protein</keyword>
<dbReference type="SUPFAM" id="SSF50978">
    <property type="entry name" value="WD40 repeat-like"/>
    <property type="match status" value="1"/>
</dbReference>
<dbReference type="GO" id="GO:0045503">
    <property type="term" value="F:dynein light chain binding"/>
    <property type="evidence" value="ECO:0007669"/>
    <property type="project" value="TreeGrafter"/>
</dbReference>
<dbReference type="PANTHER" id="PTHR12442">
    <property type="entry name" value="DYNEIN INTERMEDIATE CHAIN"/>
    <property type="match status" value="1"/>
</dbReference>
<protein>
    <recommendedName>
        <fullName evidence="15">Dynein intermediate chain</fullName>
    </recommendedName>
</protein>
<dbReference type="GO" id="GO:0005874">
    <property type="term" value="C:microtubule"/>
    <property type="evidence" value="ECO:0007669"/>
    <property type="project" value="UniProtKB-KW"/>
</dbReference>
<evidence type="ECO:0008006" key="15">
    <source>
        <dbReference type="Google" id="ProtNLM"/>
    </source>
</evidence>
<evidence type="ECO:0000313" key="14">
    <source>
        <dbReference type="Proteomes" id="UP001054902"/>
    </source>
</evidence>
<evidence type="ECO:0000256" key="12">
    <source>
        <dbReference type="SAM" id="MobiDB-lite"/>
    </source>
</evidence>
<organism evidence="13 14">
    <name type="scientific">Chaetoceros tenuissimus</name>
    <dbReference type="NCBI Taxonomy" id="426638"/>
    <lineage>
        <taxon>Eukaryota</taxon>
        <taxon>Sar</taxon>
        <taxon>Stramenopiles</taxon>
        <taxon>Ochrophyta</taxon>
        <taxon>Bacillariophyta</taxon>
        <taxon>Coscinodiscophyceae</taxon>
        <taxon>Chaetocerotophycidae</taxon>
        <taxon>Chaetocerotales</taxon>
        <taxon>Chaetocerotaceae</taxon>
        <taxon>Chaetoceros</taxon>
    </lineage>
</organism>
<evidence type="ECO:0000256" key="7">
    <source>
        <dbReference type="ARBA" id="ARBA00023017"/>
    </source>
</evidence>
<keyword evidence="9" id="KW-0206">Cytoskeleton</keyword>
<dbReference type="InterPro" id="IPR036322">
    <property type="entry name" value="WD40_repeat_dom_sf"/>
</dbReference>
<name>A0AAD3DBZ5_9STRA</name>
<gene>
    <name evidence="13" type="ORF">CTEN210_17668</name>
</gene>
<dbReference type="PANTHER" id="PTHR12442:SF11">
    <property type="entry name" value="DYNEIN AXONEMAL INTERMEDIATE CHAIN 1"/>
    <property type="match status" value="1"/>
</dbReference>
<feature type="repeat" description="WD" evidence="11">
    <location>
        <begin position="515"/>
        <end position="557"/>
    </location>
</feature>
<keyword evidence="5" id="KW-0493">Microtubule</keyword>
<evidence type="ECO:0000256" key="8">
    <source>
        <dbReference type="ARBA" id="ARBA00023175"/>
    </source>
</evidence>
<evidence type="ECO:0000313" key="13">
    <source>
        <dbReference type="EMBL" id="GFH61192.1"/>
    </source>
</evidence>
<dbReference type="AlphaFoldDB" id="A0AAD3DBZ5"/>
<accession>A0AAD3DBZ5</accession>
<evidence type="ECO:0000256" key="1">
    <source>
        <dbReference type="ARBA" id="ARBA00004430"/>
    </source>
</evidence>
<dbReference type="PROSITE" id="PS50082">
    <property type="entry name" value="WD_REPEATS_2"/>
    <property type="match status" value="1"/>
</dbReference>
<dbReference type="GO" id="GO:0045504">
    <property type="term" value="F:dynein heavy chain binding"/>
    <property type="evidence" value="ECO:0007669"/>
    <property type="project" value="TreeGrafter"/>
</dbReference>
<dbReference type="Pfam" id="PF00400">
    <property type="entry name" value="WD40"/>
    <property type="match status" value="2"/>
</dbReference>
<dbReference type="GO" id="GO:0036157">
    <property type="term" value="C:outer dynein arm"/>
    <property type="evidence" value="ECO:0007669"/>
    <property type="project" value="TreeGrafter"/>
</dbReference>
<dbReference type="Gene3D" id="2.130.10.10">
    <property type="entry name" value="YVTN repeat-like/Quinoprotein amine dehydrogenase"/>
    <property type="match status" value="2"/>
</dbReference>
<evidence type="ECO:0000256" key="3">
    <source>
        <dbReference type="ARBA" id="ARBA00022490"/>
    </source>
</evidence>
<feature type="region of interest" description="Disordered" evidence="12">
    <location>
        <begin position="643"/>
        <end position="670"/>
    </location>
</feature>
<sequence length="693" mass="78909">MRTLRKKNLNSKDVKTSLKGAPKKGVPRKGTPSKSTTPRKRKVKKEKKSPPPEEDDLYKEPIKQIIKPPNQLQLTADELKSEVTRVLTGDDPNRPKNIVKFSYKDQCFKLDPPGLADHMAIHYVNEGYSMHTKSKEYENQKKIDELKKEREEQAEKAIMDEASANSNVVKTKENSKNRFNFSDRATQTLNNPMKTTFVGTEPPPVAQYSANVSQWQIYDSYVTEVIVSQMERAEGGFSRISNDKNDDHDNVGLHSEEAKQTLKIVERLVNQNSQDEMYQDFKYWEDASDQYRPGEGSLLPLWRFGYERTKRKQVTSLCWNPSNTDLFAVGYGSYDFLQQGSGYVCCFSLKNTSYPEYIFITESGVMSLDFSPDYPSLLAVGCYDGNVYVFDVSISSTKPIYSSTIASGRHNDPVWQVRWEREEPGKDLGFYSISSDGNVYNWSVSKNELKMEPVIQLKFLPSVNSDDQEMAITGLASGCCFDFNPKQDHLFLVGTEEGNIYQCSKSYSGQYLKNYYGHHMAVYSVQWNPFDNDIFISSSSDWTVKLWDFRQSSPLLSLDLGNSVGDVKWSPYSSTTFAAVSSEGKVHVYDLSENRQEPLCKQKVVKRSKLNKVSFSKNEFVIIVGDDKGSVTSLKLSPNLRGVSSSIEEDHDAQQLQEEDDDEYEKKKVDEKELQVERMKALRKVLGGVKDDI</sequence>
<evidence type="ECO:0000256" key="4">
    <source>
        <dbReference type="ARBA" id="ARBA00022574"/>
    </source>
</evidence>
<keyword evidence="4 11" id="KW-0853">WD repeat</keyword>
<dbReference type="GO" id="GO:0003341">
    <property type="term" value="P:cilium movement"/>
    <property type="evidence" value="ECO:0007669"/>
    <property type="project" value="TreeGrafter"/>
</dbReference>
<dbReference type="InterPro" id="IPR015943">
    <property type="entry name" value="WD40/YVTN_repeat-like_dom_sf"/>
</dbReference>
<dbReference type="GO" id="GO:0036158">
    <property type="term" value="P:outer dynein arm assembly"/>
    <property type="evidence" value="ECO:0007669"/>
    <property type="project" value="TreeGrafter"/>
</dbReference>
<proteinExistence type="inferred from homology"/>
<comment type="caution">
    <text evidence="13">The sequence shown here is derived from an EMBL/GenBank/DDBJ whole genome shotgun (WGS) entry which is preliminary data.</text>
</comment>
<keyword evidence="3" id="KW-0963">Cytoplasm</keyword>
<keyword evidence="14" id="KW-1185">Reference proteome</keyword>